<name>A0A1Y2T4Q2_SYMTR</name>
<evidence type="ECO:0000259" key="10">
    <source>
        <dbReference type="Pfam" id="PF07730"/>
    </source>
</evidence>
<keyword evidence="7" id="KW-0067">ATP-binding</keyword>
<keyword evidence="8" id="KW-0902">Two-component regulatory system</keyword>
<dbReference type="Gene3D" id="3.30.565.10">
    <property type="entry name" value="Histidine kinase-like ATPase, C-terminal domain"/>
    <property type="match status" value="1"/>
</dbReference>
<sequence>MAFPTLLTGASLLLFGGGGAVSPLSLTVAFGVTYFFAAVMAEMTRLQLEARTRAIQYAQQLREVNRRLEARLAEARRVAIARERVRMAREIHDGLGHHLTTVIVDLQNAEALADEEPAAALAHVRGALEVIRAAMRSSQEMVETLDRFDRPLPKAIQELVARWMQTTGTPVIFRVDGGGSDLSTAARMTVYRTVQESLTNIQKHARPTRVEITLTQTPDRVTLRVVNDDLGRADHEEPVRSGFGLVGLRERAQALSGEFEAGPRNEGGFQVSLSLPIGL</sequence>
<evidence type="ECO:0000256" key="4">
    <source>
        <dbReference type="ARBA" id="ARBA00022679"/>
    </source>
</evidence>
<evidence type="ECO:0000313" key="11">
    <source>
        <dbReference type="EMBL" id="OTA40657.1"/>
    </source>
</evidence>
<dbReference type="GO" id="GO:0016020">
    <property type="term" value="C:membrane"/>
    <property type="evidence" value="ECO:0007669"/>
    <property type="project" value="InterPro"/>
</dbReference>
<evidence type="ECO:0000256" key="7">
    <source>
        <dbReference type="ARBA" id="ARBA00022840"/>
    </source>
</evidence>
<dbReference type="Proteomes" id="UP000194267">
    <property type="component" value="Unassembled WGS sequence"/>
</dbReference>
<dbReference type="EC" id="2.7.13.3" evidence="2"/>
<comment type="catalytic activity">
    <reaction evidence="1">
        <text>ATP + protein L-histidine = ADP + protein N-phospho-L-histidine.</text>
        <dbReference type="EC" id="2.7.13.3"/>
    </reaction>
</comment>
<comment type="caution">
    <text evidence="11">The sequence shown here is derived from an EMBL/GenBank/DDBJ whole genome shotgun (WGS) entry which is preliminary data.</text>
</comment>
<dbReference type="InterPro" id="IPR036890">
    <property type="entry name" value="HATPase_C_sf"/>
</dbReference>
<keyword evidence="6" id="KW-0418">Kinase</keyword>
<reference evidence="12" key="1">
    <citation type="submission" date="2016-04" db="EMBL/GenBank/DDBJ databases">
        <authorList>
            <person name="Antunes L.P."/>
            <person name="Martins L.F."/>
            <person name="Pereira R.V."/>
            <person name="Thomas A.M."/>
            <person name="Barbosa D."/>
            <person name="Nascimento L."/>
            <person name="Silva G.M."/>
            <person name="Condomitti G.W."/>
            <person name="Digiampietri L.A."/>
            <person name="Lombardi K.C."/>
            <person name="Ramos P.L."/>
            <person name="Quaggio R.B."/>
            <person name="Oliveira J.C."/>
            <person name="Pascon R.C."/>
            <person name="Cruz J.B."/>
            <person name="Silva A.M."/>
            <person name="Setubal J.C."/>
        </authorList>
    </citation>
    <scope>NUCLEOTIDE SEQUENCE [LARGE SCALE GENOMIC DNA]</scope>
</reference>
<dbReference type="SUPFAM" id="SSF55874">
    <property type="entry name" value="ATPase domain of HSP90 chaperone/DNA topoisomerase II/histidine kinase"/>
    <property type="match status" value="1"/>
</dbReference>
<dbReference type="EMBL" id="LWLV01001378">
    <property type="protein sequence ID" value="OTA40657.1"/>
    <property type="molecule type" value="Genomic_DNA"/>
</dbReference>
<dbReference type="Pfam" id="PF02518">
    <property type="entry name" value="HATPase_c"/>
    <property type="match status" value="1"/>
</dbReference>
<dbReference type="InterPro" id="IPR003594">
    <property type="entry name" value="HATPase_dom"/>
</dbReference>
<evidence type="ECO:0000259" key="9">
    <source>
        <dbReference type="Pfam" id="PF02518"/>
    </source>
</evidence>
<evidence type="ECO:0000256" key="5">
    <source>
        <dbReference type="ARBA" id="ARBA00022741"/>
    </source>
</evidence>
<organism evidence="11 12">
    <name type="scientific">Symbiobacterium thermophilum</name>
    <dbReference type="NCBI Taxonomy" id="2734"/>
    <lineage>
        <taxon>Bacteria</taxon>
        <taxon>Bacillati</taxon>
        <taxon>Bacillota</taxon>
        <taxon>Clostridia</taxon>
        <taxon>Eubacteriales</taxon>
        <taxon>Symbiobacteriaceae</taxon>
        <taxon>Symbiobacterium</taxon>
    </lineage>
</organism>
<keyword evidence="4" id="KW-0808">Transferase</keyword>
<evidence type="ECO:0000256" key="1">
    <source>
        <dbReference type="ARBA" id="ARBA00000085"/>
    </source>
</evidence>
<evidence type="ECO:0000256" key="6">
    <source>
        <dbReference type="ARBA" id="ARBA00022777"/>
    </source>
</evidence>
<gene>
    <name evidence="11" type="ORF">A6D92_14725</name>
</gene>
<keyword evidence="5" id="KW-0547">Nucleotide-binding</keyword>
<keyword evidence="3" id="KW-0597">Phosphoprotein</keyword>
<evidence type="ECO:0000256" key="3">
    <source>
        <dbReference type="ARBA" id="ARBA00022553"/>
    </source>
</evidence>
<dbReference type="Gene3D" id="1.20.5.1930">
    <property type="match status" value="1"/>
</dbReference>
<dbReference type="AlphaFoldDB" id="A0A1Y2T4Q2"/>
<evidence type="ECO:0000256" key="2">
    <source>
        <dbReference type="ARBA" id="ARBA00012438"/>
    </source>
</evidence>
<proteinExistence type="predicted"/>
<dbReference type="Pfam" id="PF07730">
    <property type="entry name" value="HisKA_3"/>
    <property type="match status" value="1"/>
</dbReference>
<dbReference type="PANTHER" id="PTHR24421:SF10">
    <property type="entry name" value="NITRATE_NITRITE SENSOR PROTEIN NARQ"/>
    <property type="match status" value="1"/>
</dbReference>
<dbReference type="CDD" id="cd16917">
    <property type="entry name" value="HATPase_UhpB-NarQ-NarX-like"/>
    <property type="match status" value="1"/>
</dbReference>
<dbReference type="GO" id="GO:0046983">
    <property type="term" value="F:protein dimerization activity"/>
    <property type="evidence" value="ECO:0007669"/>
    <property type="project" value="InterPro"/>
</dbReference>
<feature type="domain" description="Signal transduction histidine kinase subgroup 3 dimerisation and phosphoacceptor" evidence="10">
    <location>
        <begin position="83"/>
        <end position="145"/>
    </location>
</feature>
<dbReference type="GO" id="GO:0000155">
    <property type="term" value="F:phosphorelay sensor kinase activity"/>
    <property type="evidence" value="ECO:0007669"/>
    <property type="project" value="InterPro"/>
</dbReference>
<dbReference type="PANTHER" id="PTHR24421">
    <property type="entry name" value="NITRATE/NITRITE SENSOR PROTEIN NARX-RELATED"/>
    <property type="match status" value="1"/>
</dbReference>
<evidence type="ECO:0000313" key="12">
    <source>
        <dbReference type="Proteomes" id="UP000194267"/>
    </source>
</evidence>
<dbReference type="InterPro" id="IPR050482">
    <property type="entry name" value="Sensor_HK_TwoCompSys"/>
</dbReference>
<feature type="domain" description="Histidine kinase/HSP90-like ATPase" evidence="9">
    <location>
        <begin position="189"/>
        <end position="277"/>
    </location>
</feature>
<accession>A0A1Y2T4Q2</accession>
<dbReference type="InterPro" id="IPR011712">
    <property type="entry name" value="Sig_transdc_His_kin_sub3_dim/P"/>
</dbReference>
<dbReference type="GO" id="GO:0005524">
    <property type="term" value="F:ATP binding"/>
    <property type="evidence" value="ECO:0007669"/>
    <property type="project" value="UniProtKB-KW"/>
</dbReference>
<evidence type="ECO:0000256" key="8">
    <source>
        <dbReference type="ARBA" id="ARBA00023012"/>
    </source>
</evidence>
<protein>
    <recommendedName>
        <fullName evidence="2">histidine kinase</fullName>
        <ecNumber evidence="2">2.7.13.3</ecNumber>
    </recommendedName>
</protein>